<feature type="region of interest" description="Disordered" evidence="14">
    <location>
        <begin position="28"/>
        <end position="49"/>
    </location>
</feature>
<dbReference type="InterPro" id="IPR015797">
    <property type="entry name" value="NUDIX_hydrolase-like_dom_sf"/>
</dbReference>
<evidence type="ECO:0000256" key="12">
    <source>
        <dbReference type="ARBA" id="ARBA00023295"/>
    </source>
</evidence>
<dbReference type="EC" id="3.2.2.31" evidence="3 13"/>
<evidence type="ECO:0000256" key="5">
    <source>
        <dbReference type="ARBA" id="ARBA00022485"/>
    </source>
</evidence>
<comment type="similarity">
    <text evidence="2 13">Belongs to the Nth/MutY family.</text>
</comment>
<evidence type="ECO:0000256" key="13">
    <source>
        <dbReference type="RuleBase" id="RU365096"/>
    </source>
</evidence>
<dbReference type="Pfam" id="PF00730">
    <property type="entry name" value="HhH-GPD"/>
    <property type="match status" value="1"/>
</dbReference>
<keyword evidence="10" id="KW-0411">Iron-sulfur</keyword>
<dbReference type="Proteomes" id="UP001479436">
    <property type="component" value="Unassembled WGS sequence"/>
</dbReference>
<dbReference type="Gene3D" id="3.90.79.10">
    <property type="entry name" value="Nucleoside Triphosphate Pyrophosphohydrolase"/>
    <property type="match status" value="1"/>
</dbReference>
<feature type="domain" description="HhH-GPD" evidence="15">
    <location>
        <begin position="114"/>
        <end position="266"/>
    </location>
</feature>
<dbReference type="InterPro" id="IPR011257">
    <property type="entry name" value="DNA_glycosylase"/>
</dbReference>
<evidence type="ECO:0000256" key="6">
    <source>
        <dbReference type="ARBA" id="ARBA00022723"/>
    </source>
</evidence>
<keyword evidence="6" id="KW-0479">Metal-binding</keyword>
<dbReference type="InterPro" id="IPR044298">
    <property type="entry name" value="MIG/MutY"/>
</dbReference>
<evidence type="ECO:0000256" key="1">
    <source>
        <dbReference type="ARBA" id="ARBA00000843"/>
    </source>
</evidence>
<dbReference type="Gene3D" id="1.10.340.30">
    <property type="entry name" value="Hypothetical protein, domain 2"/>
    <property type="match status" value="1"/>
</dbReference>
<dbReference type="InterPro" id="IPR023170">
    <property type="entry name" value="HhH_base_excis_C"/>
</dbReference>
<accession>A0ABR2WAG3</accession>
<dbReference type="EMBL" id="JASJQH010006894">
    <property type="protein sequence ID" value="KAK9728605.1"/>
    <property type="molecule type" value="Genomic_DNA"/>
</dbReference>
<keyword evidence="5" id="KW-0004">4Fe-4S</keyword>
<dbReference type="InterPro" id="IPR003265">
    <property type="entry name" value="HhH-GPD_domain"/>
</dbReference>
<evidence type="ECO:0000256" key="9">
    <source>
        <dbReference type="ARBA" id="ARBA00023004"/>
    </source>
</evidence>
<evidence type="ECO:0000256" key="4">
    <source>
        <dbReference type="ARBA" id="ARBA00022023"/>
    </source>
</evidence>
<evidence type="ECO:0000256" key="10">
    <source>
        <dbReference type="ARBA" id="ARBA00023014"/>
    </source>
</evidence>
<protein>
    <recommendedName>
        <fullName evidence="4 13">Adenine DNA glycosylase</fullName>
        <ecNumber evidence="3 13">3.2.2.31</ecNumber>
    </recommendedName>
</protein>
<reference evidence="16 17" key="1">
    <citation type="submission" date="2023-04" db="EMBL/GenBank/DDBJ databases">
        <title>Genome of Basidiobolus ranarum AG-B5.</title>
        <authorList>
            <person name="Stajich J.E."/>
            <person name="Carter-House D."/>
            <person name="Gryganskyi A."/>
        </authorList>
    </citation>
    <scope>NUCLEOTIDE SEQUENCE [LARGE SCALE GENOMIC DNA]</scope>
    <source>
        <strain evidence="16 17">AG-B5</strain>
    </source>
</reference>
<comment type="cofactor">
    <cofactor evidence="13">
        <name>[4Fe-4S] cluster</name>
        <dbReference type="ChEBI" id="CHEBI:49883"/>
    </cofactor>
    <text evidence="13">Binds 1 [4Fe-4S] cluster.</text>
</comment>
<name>A0ABR2WAG3_9FUNG</name>
<dbReference type="CDD" id="cd03431">
    <property type="entry name" value="NUDIX_DNA_Glycosylase_C-MutY"/>
    <property type="match status" value="1"/>
</dbReference>
<dbReference type="Gene3D" id="1.10.1670.10">
    <property type="entry name" value="Helix-hairpin-Helix base-excision DNA repair enzymes (C-terminal)"/>
    <property type="match status" value="1"/>
</dbReference>
<dbReference type="PANTHER" id="PTHR42944">
    <property type="entry name" value="ADENINE DNA GLYCOSYLASE"/>
    <property type="match status" value="1"/>
</dbReference>
<dbReference type="PANTHER" id="PTHR42944:SF1">
    <property type="entry name" value="ADENINE DNA GLYCOSYLASE"/>
    <property type="match status" value="1"/>
</dbReference>
<evidence type="ECO:0000256" key="8">
    <source>
        <dbReference type="ARBA" id="ARBA00022801"/>
    </source>
</evidence>
<evidence type="ECO:0000256" key="3">
    <source>
        <dbReference type="ARBA" id="ARBA00012045"/>
    </source>
</evidence>
<evidence type="ECO:0000313" key="16">
    <source>
        <dbReference type="EMBL" id="KAK9728605.1"/>
    </source>
</evidence>
<keyword evidence="7 13" id="KW-0227">DNA damage</keyword>
<keyword evidence="12 13" id="KW-0326">Glycosidase</keyword>
<keyword evidence="17" id="KW-1185">Reference proteome</keyword>
<evidence type="ECO:0000256" key="7">
    <source>
        <dbReference type="ARBA" id="ARBA00022763"/>
    </source>
</evidence>
<dbReference type="SUPFAM" id="SSF48150">
    <property type="entry name" value="DNA-glycosylase"/>
    <property type="match status" value="1"/>
</dbReference>
<comment type="catalytic activity">
    <reaction evidence="1 13">
        <text>Hydrolyzes free adenine bases from 7,8-dihydro-8-oxoguanine:adenine mismatched double-stranded DNA, leaving an apurinic site.</text>
        <dbReference type="EC" id="3.2.2.31"/>
    </reaction>
</comment>
<evidence type="ECO:0000256" key="11">
    <source>
        <dbReference type="ARBA" id="ARBA00023204"/>
    </source>
</evidence>
<sequence length="500" mass="56882">MPTKRITRSQTRVQTSVELEPLKNIVENPIRTPKRSRKEKVSNELEVGSTSSSPRHAIVYHRFTSEEVETIRSELISWYNDNKRTLEWRLDWEEGRSKSQLSQRAYEVWVSEIMLQQTQVKTVREYYRRWISKWPTVRDLANADLEEVNKVWAGLGYYQRARRLHEGAKKIVDDLGGIMPSNGVDLQRLIPGIGRYTAGAISSIAYNQPTELVDGNVVRVLSRLRGIGGDPKSSGIIEMIWDLAKVLIHPKCPGDFNQALMELGATICTPTNPNCQGCPVKTECRALEETKLQRLVDIKLADIEDQCTLCLPRAADEPYRVTDYPRKVEKKPPREEGSVVCILEHVDVDTQQIHYLLQKRPEKGLLAGLWEFPNVSISQTPLSNQEHVMLAIQDVQKRLGIVIRDESRSEYIGSIIHLFSHIKQTYQVVRVTIDSSESHLPMPTIATTEFQWVSQSEISKCAIPTGLRKAFKLLTKEPSASVAKKAKVSTNQPSIKTFFK</sequence>
<proteinExistence type="inferred from homology"/>
<dbReference type="PROSITE" id="PS01155">
    <property type="entry name" value="ENDONUCLEASE_III_2"/>
    <property type="match status" value="1"/>
</dbReference>
<dbReference type="InterPro" id="IPR004036">
    <property type="entry name" value="Endonuclease-III-like_CS2"/>
</dbReference>
<evidence type="ECO:0000259" key="15">
    <source>
        <dbReference type="SMART" id="SM00478"/>
    </source>
</evidence>
<keyword evidence="8" id="KW-0378">Hydrolase</keyword>
<gene>
    <name evidence="16" type="ORF">K7432_000952</name>
</gene>
<evidence type="ECO:0000313" key="17">
    <source>
        <dbReference type="Proteomes" id="UP001479436"/>
    </source>
</evidence>
<dbReference type="CDD" id="cd00056">
    <property type="entry name" value="ENDO3c"/>
    <property type="match status" value="1"/>
</dbReference>
<evidence type="ECO:0000256" key="2">
    <source>
        <dbReference type="ARBA" id="ARBA00008343"/>
    </source>
</evidence>
<comment type="function">
    <text evidence="13">Adenine glycosylase active on G-A mispairs.</text>
</comment>
<dbReference type="InterPro" id="IPR029119">
    <property type="entry name" value="MutY_C"/>
</dbReference>
<comment type="caution">
    <text evidence="16">The sequence shown here is derived from an EMBL/GenBank/DDBJ whole genome shotgun (WGS) entry which is preliminary data.</text>
</comment>
<dbReference type="SMART" id="SM00478">
    <property type="entry name" value="ENDO3c"/>
    <property type="match status" value="1"/>
</dbReference>
<organism evidence="16 17">
    <name type="scientific">Basidiobolus ranarum</name>
    <dbReference type="NCBI Taxonomy" id="34480"/>
    <lineage>
        <taxon>Eukaryota</taxon>
        <taxon>Fungi</taxon>
        <taxon>Fungi incertae sedis</taxon>
        <taxon>Zoopagomycota</taxon>
        <taxon>Entomophthoromycotina</taxon>
        <taxon>Basidiobolomycetes</taxon>
        <taxon>Basidiobolales</taxon>
        <taxon>Basidiobolaceae</taxon>
        <taxon>Basidiobolus</taxon>
    </lineage>
</organism>
<keyword evidence="9 13" id="KW-0408">Iron</keyword>
<dbReference type="SUPFAM" id="SSF55811">
    <property type="entry name" value="Nudix"/>
    <property type="match status" value="1"/>
</dbReference>
<keyword evidence="11" id="KW-0234">DNA repair</keyword>
<dbReference type="Pfam" id="PF14815">
    <property type="entry name" value="NUDIX_4"/>
    <property type="match status" value="1"/>
</dbReference>
<evidence type="ECO:0000256" key="14">
    <source>
        <dbReference type="SAM" id="MobiDB-lite"/>
    </source>
</evidence>